<dbReference type="InterPro" id="IPR039595">
    <property type="entry name" value="TE2IP/Rap1"/>
</dbReference>
<comment type="similarity">
    <text evidence="1 5">Belongs to the RAP1 family.</text>
</comment>
<evidence type="ECO:0000256" key="2">
    <source>
        <dbReference type="ARBA" id="ARBA00022454"/>
    </source>
</evidence>
<proteinExistence type="inferred from homology"/>
<keyword evidence="9" id="KW-1185">Reference proteome</keyword>
<evidence type="ECO:0000256" key="1">
    <source>
        <dbReference type="ARBA" id="ARBA00010467"/>
    </source>
</evidence>
<dbReference type="PANTHER" id="PTHR16466:SF6">
    <property type="entry name" value="TELOMERIC REPEAT-BINDING FACTOR 2-INTERACTING PROTEIN 1"/>
    <property type="match status" value="1"/>
</dbReference>
<evidence type="ECO:0000259" key="7">
    <source>
        <dbReference type="Pfam" id="PF09197"/>
    </source>
</evidence>
<evidence type="ECO:0000256" key="3">
    <source>
        <dbReference type="ARBA" id="ARBA00022895"/>
    </source>
</evidence>
<dbReference type="InterPro" id="IPR036420">
    <property type="entry name" value="BRCT_dom_sf"/>
</dbReference>
<dbReference type="EMBL" id="KV453849">
    <property type="protein sequence ID" value="ODV86572.1"/>
    <property type="molecule type" value="Genomic_DNA"/>
</dbReference>
<dbReference type="InterPro" id="IPR015280">
    <property type="entry name" value="Rap1_DNA-bd"/>
</dbReference>
<keyword evidence="3 5" id="KW-0779">Telomere</keyword>
<dbReference type="SUPFAM" id="SSF46689">
    <property type="entry name" value="Homeodomain-like"/>
    <property type="match status" value="1"/>
</dbReference>
<name>A0A1E4T4C1_9ASCO</name>
<dbReference type="Proteomes" id="UP000094801">
    <property type="component" value="Unassembled WGS sequence"/>
</dbReference>
<keyword evidence="2 5" id="KW-0158">Chromosome</keyword>
<dbReference type="SUPFAM" id="SSF52113">
    <property type="entry name" value="BRCT domain"/>
    <property type="match status" value="1"/>
</dbReference>
<feature type="region of interest" description="Disordered" evidence="6">
    <location>
        <begin position="396"/>
        <end position="428"/>
    </location>
</feature>
<evidence type="ECO:0000313" key="8">
    <source>
        <dbReference type="EMBL" id="ODV86572.1"/>
    </source>
</evidence>
<comment type="subcellular location">
    <subcellularLocation>
        <location evidence="5">Nucleus</location>
    </subcellularLocation>
    <subcellularLocation>
        <location evidence="5">Chromosome</location>
        <location evidence="5">Telomere</location>
    </subcellularLocation>
</comment>
<dbReference type="OrthoDB" id="435460at2759"/>
<keyword evidence="4 5" id="KW-0539">Nucleus</keyword>
<dbReference type="AlphaFoldDB" id="A0A1E4T4C1"/>
<dbReference type="PANTHER" id="PTHR16466">
    <property type="entry name" value="TELOMERE REPEAT-BINDING FACTOR 2-INTERACTING PROTEIN 1"/>
    <property type="match status" value="1"/>
</dbReference>
<feature type="compositionally biased region" description="Polar residues" evidence="6">
    <location>
        <begin position="417"/>
        <end position="428"/>
    </location>
</feature>
<feature type="domain" description="Rap1 DNA-binding" evidence="7">
    <location>
        <begin position="257"/>
        <end position="310"/>
    </location>
</feature>
<reference evidence="9" key="1">
    <citation type="submission" date="2016-04" db="EMBL/GenBank/DDBJ databases">
        <title>Comparative genomics of biotechnologically important yeasts.</title>
        <authorList>
            <consortium name="DOE Joint Genome Institute"/>
            <person name="Riley R."/>
            <person name="Haridas S."/>
            <person name="Wolfe K.H."/>
            <person name="Lopes M.R."/>
            <person name="Hittinger C.T."/>
            <person name="Goker M."/>
            <person name="Salamov A."/>
            <person name="Wisecaver J."/>
            <person name="Long T.M."/>
            <person name="Aerts A.L."/>
            <person name="Barry K."/>
            <person name="Choi C."/>
            <person name="Clum A."/>
            <person name="Coughlan A.Y."/>
            <person name="Deshpande S."/>
            <person name="Douglass A.P."/>
            <person name="Hanson S.J."/>
            <person name="Klenk H.-P."/>
            <person name="Labutti K."/>
            <person name="Lapidus A."/>
            <person name="Lindquist E."/>
            <person name="Lipzen A."/>
            <person name="Meier-Kolthoff J.P."/>
            <person name="Ohm R.A."/>
            <person name="Otillar R.P."/>
            <person name="Pangilinan J."/>
            <person name="Peng Y."/>
            <person name="Rokas A."/>
            <person name="Rosa C.A."/>
            <person name="Scheuner C."/>
            <person name="Sibirny A.A."/>
            <person name="Slot J.C."/>
            <person name="Stielow J.B."/>
            <person name="Sun H."/>
            <person name="Kurtzman C.P."/>
            <person name="Blackwell M."/>
            <person name="Grigoriev I.V."/>
            <person name="Jeffries T.W."/>
        </authorList>
    </citation>
    <scope>NUCLEOTIDE SEQUENCE [LARGE SCALE GENOMIC DNA]</scope>
    <source>
        <strain evidence="9">NRRL YB-2248</strain>
    </source>
</reference>
<dbReference type="STRING" id="983967.A0A1E4T4C1"/>
<accession>A0A1E4T4C1</accession>
<comment type="subunit">
    <text evidence="5">Homodimer.</text>
</comment>
<dbReference type="Gene3D" id="1.10.10.60">
    <property type="entry name" value="Homeodomain-like"/>
    <property type="match status" value="2"/>
</dbReference>
<comment type="function">
    <text evidence="5">Involved in the regulation of telomere length, clustering and has a specific role in telomere position effect (TPE).</text>
</comment>
<evidence type="ECO:0000256" key="4">
    <source>
        <dbReference type="ARBA" id="ARBA00023242"/>
    </source>
</evidence>
<dbReference type="Pfam" id="PF09197">
    <property type="entry name" value="Rap1-DNA-bind"/>
    <property type="match status" value="1"/>
</dbReference>
<evidence type="ECO:0000256" key="5">
    <source>
        <dbReference type="RuleBase" id="RU367107"/>
    </source>
</evidence>
<gene>
    <name evidence="8" type="ORF">CANARDRAFT_6157</name>
</gene>
<dbReference type="GO" id="GO:0031848">
    <property type="term" value="P:protection from non-homologous end joining at telomere"/>
    <property type="evidence" value="ECO:0007669"/>
    <property type="project" value="TreeGrafter"/>
</dbReference>
<protein>
    <recommendedName>
        <fullName evidence="5">DNA-binding protein RAP1</fullName>
    </recommendedName>
</protein>
<dbReference type="GO" id="GO:0070187">
    <property type="term" value="C:shelterin complex"/>
    <property type="evidence" value="ECO:0007669"/>
    <property type="project" value="TreeGrafter"/>
</dbReference>
<dbReference type="GO" id="GO:0042162">
    <property type="term" value="F:telomeric DNA binding"/>
    <property type="evidence" value="ECO:0007669"/>
    <property type="project" value="TreeGrafter"/>
</dbReference>
<organism evidence="8 9">
    <name type="scientific">[Candida] arabinofermentans NRRL YB-2248</name>
    <dbReference type="NCBI Taxonomy" id="983967"/>
    <lineage>
        <taxon>Eukaryota</taxon>
        <taxon>Fungi</taxon>
        <taxon>Dikarya</taxon>
        <taxon>Ascomycota</taxon>
        <taxon>Saccharomycotina</taxon>
        <taxon>Pichiomycetes</taxon>
        <taxon>Pichiales</taxon>
        <taxon>Pichiaceae</taxon>
        <taxon>Ogataea</taxon>
        <taxon>Ogataea/Candida clade</taxon>
    </lineage>
</organism>
<evidence type="ECO:0000313" key="9">
    <source>
        <dbReference type="Proteomes" id="UP000094801"/>
    </source>
</evidence>
<evidence type="ECO:0000256" key="6">
    <source>
        <dbReference type="SAM" id="MobiDB-lite"/>
    </source>
</evidence>
<sequence length="597" mass="68956">MDETAADQSIFTEITEGAAELIPENPKVDTNASEVAVYEDGLKDLFTDLNSKPMKFHLCLPVPEHILEYITKGGGEVVNEYNGPDIILIADPRGNFRTVYEHLKIVSYLFVEDSYKKGTLMRLVDYTVHDPNARSALRYFTPEEDAYLFEEIRKRPWFGYKGHQIYREIAQLDFFVARHRTAASLRERIRTLKYDIKYVYLESSNSRTLQKDSQGRLIRDYDLRRKANGFTAVEDFLLCKDIYLNLNPIADEHGFESMNFTTGFFDLYHDAYPQHTAESWRQRYKNFLSVFGIANYLKYYIVEYRAHRAPFPANLANKEWMQARKHQKRTGEGPLLYFPHVPTDNDLLKAEYLESIPVPEPRPKNDRILATTASMFLEPKPMLTQEQNIAAAAQRQQAVREADDHDDQLHPAKRSKITPQDASNSNLTIDPQIGELHYNETPAFVDDVTSSFLELTFSRSRVNYGPPMDLQAIASYKEQFDKMLYTILDPSTAMSPKNLSKELANLGIQEYYSVFLMLRCNSKKSLVLECIKNYIATDGAEYLARRPGIFSNKAVEWLRTRDPSLLQILKEYHGEAEVEQQLKSVTKTNSNEWKNAK</sequence>
<dbReference type="CDD" id="cd11655">
    <property type="entry name" value="rap1_myb-like"/>
    <property type="match status" value="2"/>
</dbReference>
<dbReference type="InterPro" id="IPR009057">
    <property type="entry name" value="Homeodomain-like_sf"/>
</dbReference>
<feature type="compositionally biased region" description="Basic and acidic residues" evidence="6">
    <location>
        <begin position="398"/>
        <end position="410"/>
    </location>
</feature>
<dbReference type="GO" id="GO:0010833">
    <property type="term" value="P:telomere maintenance via telomere lengthening"/>
    <property type="evidence" value="ECO:0007669"/>
    <property type="project" value="UniProtKB-UniRule"/>
</dbReference>